<dbReference type="Gene3D" id="3.40.50.920">
    <property type="match status" value="1"/>
</dbReference>
<keyword evidence="7" id="KW-1185">Reference proteome</keyword>
<dbReference type="EMBL" id="VORT01000002">
    <property type="protein sequence ID" value="TXD74418.1"/>
    <property type="molecule type" value="Genomic_DNA"/>
</dbReference>
<sequence>MMKPETTPHIFFDYNRKNLDNETLLKLYRGMLKPRMIEEKMLILLRQGKVSKWFSGIGQEAISVGITAVLDKDEYILPMHRNLAVFTMRDIPLHRLFSQWQGKANGFTKGRDRSFHFGTQEFHIIGMISHLGPQFGVADGIALANKLKGNNKVCAVFTGEGGTSEGDIHEALNVASVWQLPVLFCVENNGYGLSTPTNEQYNCENIADRGKGYGMEAHIIEGNDILEVYTKLKDLVESMRKNPRPVLLEFKTFRMRGHEEASGTKYVPTDLIDEWGLRDPLVNYESYLLGEGILSEEKIQEFKDEFKHEIDSNLDIAFAEPKIESTEANELNDVYKEFNYQDVKENSNKENIRLIDAISQGLKQSMERHDNLVIMGQDVAEYGGVFKITEGFLEQFGKERVRNTPICESAIVSAAMGLSINGFKAVVEMQFADFVTSGFNPIINHLAKSHYRWNEKADVVVRMPCGAGVGAGPFHSQTNEAWFTHTPGLKVVYPAFPYDAKGLLATCIEDPNPVMFFEHKALYRSIRQDVPTDYYTLPLGKASVLKEGKDVTIITYGAGVHWALETLEQNPEISADLIDLRTLIPLDTEAIYSSVKKTGKVIILQEDSIFGGIASDISALIMENCFENLDAPVKRVASLETPIPFAANLESSYLPKEKFKKNLLNLLSY</sequence>
<dbReference type="CDD" id="cd02000">
    <property type="entry name" value="TPP_E1_PDC_ADC_BCADC"/>
    <property type="match status" value="1"/>
</dbReference>
<evidence type="ECO:0000313" key="6">
    <source>
        <dbReference type="EMBL" id="TXD74418.1"/>
    </source>
</evidence>
<dbReference type="SUPFAM" id="SSF52518">
    <property type="entry name" value="Thiamin diphosphate-binding fold (THDP-binding)"/>
    <property type="match status" value="2"/>
</dbReference>
<dbReference type="AlphaFoldDB" id="A0A5C6Z422"/>
<dbReference type="PANTHER" id="PTHR43257">
    <property type="entry name" value="PYRUVATE DEHYDROGENASE E1 COMPONENT BETA SUBUNIT"/>
    <property type="match status" value="1"/>
</dbReference>
<protein>
    <submittedName>
        <fullName evidence="6">Dehydrogenase</fullName>
    </submittedName>
</protein>
<dbReference type="FunFam" id="3.40.50.970:FF:000001">
    <property type="entry name" value="Pyruvate dehydrogenase E1 beta subunit"/>
    <property type="match status" value="1"/>
</dbReference>
<dbReference type="SUPFAM" id="SSF52922">
    <property type="entry name" value="TK C-terminal domain-like"/>
    <property type="match status" value="1"/>
</dbReference>
<dbReference type="Pfam" id="PF02779">
    <property type="entry name" value="Transket_pyr"/>
    <property type="match status" value="1"/>
</dbReference>
<dbReference type="InterPro" id="IPR029061">
    <property type="entry name" value="THDP-binding"/>
</dbReference>
<evidence type="ECO:0000256" key="3">
    <source>
        <dbReference type="ARBA" id="ARBA00023002"/>
    </source>
</evidence>
<evidence type="ECO:0000256" key="2">
    <source>
        <dbReference type="ARBA" id="ARBA00003906"/>
    </source>
</evidence>
<feature type="domain" description="Transketolase-like pyrimidine-binding" evidence="5">
    <location>
        <begin position="352"/>
        <end position="525"/>
    </location>
</feature>
<keyword evidence="3" id="KW-0560">Oxidoreductase</keyword>
<comment type="cofactor">
    <cofactor evidence="1">
        <name>thiamine diphosphate</name>
        <dbReference type="ChEBI" id="CHEBI:58937"/>
    </cofactor>
</comment>
<dbReference type="OrthoDB" id="9771835at2"/>
<dbReference type="InterPro" id="IPR009014">
    <property type="entry name" value="Transketo_C/PFOR_II"/>
</dbReference>
<dbReference type="Pfam" id="PF00676">
    <property type="entry name" value="E1_dh"/>
    <property type="match status" value="1"/>
</dbReference>
<dbReference type="Pfam" id="PF02780">
    <property type="entry name" value="Transketolase_C"/>
    <property type="match status" value="1"/>
</dbReference>
<dbReference type="InterPro" id="IPR005475">
    <property type="entry name" value="Transketolase-like_Pyr-bd"/>
</dbReference>
<dbReference type="CDD" id="cd07036">
    <property type="entry name" value="TPP_PYR_E1-PDHc-beta_like"/>
    <property type="match status" value="1"/>
</dbReference>
<evidence type="ECO:0000256" key="4">
    <source>
        <dbReference type="ARBA" id="ARBA00023052"/>
    </source>
</evidence>
<dbReference type="PANTHER" id="PTHR43257:SF2">
    <property type="entry name" value="PYRUVATE DEHYDROGENASE E1 COMPONENT SUBUNIT BETA"/>
    <property type="match status" value="1"/>
</dbReference>
<dbReference type="InterPro" id="IPR001017">
    <property type="entry name" value="DH_E1"/>
</dbReference>
<proteinExistence type="predicted"/>
<gene>
    <name evidence="6" type="ORF">ESU54_03990</name>
</gene>
<dbReference type="RefSeq" id="WP_111843849.1">
    <property type="nucleotide sequence ID" value="NZ_UEGI01000003.1"/>
</dbReference>
<keyword evidence="4" id="KW-0786">Thiamine pyrophosphate</keyword>
<dbReference type="Gene3D" id="3.40.50.970">
    <property type="match status" value="2"/>
</dbReference>
<accession>A0A5C6Z422</accession>
<dbReference type="Proteomes" id="UP000321497">
    <property type="component" value="Unassembled WGS sequence"/>
</dbReference>
<organism evidence="6 7">
    <name type="scientific">Aequorivita antarctica</name>
    <dbReference type="NCBI Taxonomy" id="153266"/>
    <lineage>
        <taxon>Bacteria</taxon>
        <taxon>Pseudomonadati</taxon>
        <taxon>Bacteroidota</taxon>
        <taxon>Flavobacteriia</taxon>
        <taxon>Flavobacteriales</taxon>
        <taxon>Flavobacteriaceae</taxon>
        <taxon>Aequorivita</taxon>
    </lineage>
</organism>
<comment type="caution">
    <text evidence="6">The sequence shown here is derived from an EMBL/GenBank/DDBJ whole genome shotgun (WGS) entry which is preliminary data.</text>
</comment>
<dbReference type="FunFam" id="3.40.50.920:FF:000001">
    <property type="entry name" value="Pyruvate dehydrogenase E1 beta subunit"/>
    <property type="match status" value="1"/>
</dbReference>
<evidence type="ECO:0000313" key="7">
    <source>
        <dbReference type="Proteomes" id="UP000321497"/>
    </source>
</evidence>
<reference evidence="6 7" key="1">
    <citation type="submission" date="2019-08" db="EMBL/GenBank/DDBJ databases">
        <title>Genome of Aequorivita antarctica SW49 (type strain).</title>
        <authorList>
            <person name="Bowman J.P."/>
        </authorList>
    </citation>
    <scope>NUCLEOTIDE SEQUENCE [LARGE SCALE GENOMIC DNA]</scope>
    <source>
        <strain evidence="6 7">SW49</strain>
    </source>
</reference>
<dbReference type="GO" id="GO:0016624">
    <property type="term" value="F:oxidoreductase activity, acting on the aldehyde or oxo group of donors, disulfide as acceptor"/>
    <property type="evidence" value="ECO:0007669"/>
    <property type="project" value="InterPro"/>
</dbReference>
<evidence type="ECO:0000256" key="1">
    <source>
        <dbReference type="ARBA" id="ARBA00001964"/>
    </source>
</evidence>
<dbReference type="SMART" id="SM00861">
    <property type="entry name" value="Transket_pyr"/>
    <property type="match status" value="1"/>
</dbReference>
<name>A0A5C6Z422_9FLAO</name>
<dbReference type="InterPro" id="IPR033248">
    <property type="entry name" value="Transketolase_C"/>
</dbReference>
<comment type="function">
    <text evidence="2">E1 component of the 2-oxoglutarate dehydrogenase (OGDH) complex which catalyzes the decarboxylation of 2-oxoglutarate, the first step in the conversion of 2-oxoglutarate to succinyl-CoA and CO(2).</text>
</comment>
<evidence type="ECO:0000259" key="5">
    <source>
        <dbReference type="SMART" id="SM00861"/>
    </source>
</evidence>